<reference evidence="12" key="1">
    <citation type="submission" date="2010-04" db="EMBL/GenBank/DDBJ databases">
        <title>Complete sequence of Methanocaldococcus infernus ME.</title>
        <authorList>
            <consortium name="US DOE Joint Genome Institute"/>
            <person name="Lucas S."/>
            <person name="Copeland A."/>
            <person name="Lapidus A."/>
            <person name="Cheng J.-F."/>
            <person name="Bruce D."/>
            <person name="Goodwin L."/>
            <person name="Pitluck S."/>
            <person name="Munk A.C."/>
            <person name="Detter J.C."/>
            <person name="Han C."/>
            <person name="Tapia R."/>
            <person name="Land M."/>
            <person name="Hauser L."/>
            <person name="Kyrpides N."/>
            <person name="Mikhailova N."/>
            <person name="Sieprawska-Lupa M."/>
            <person name="Whitman W.B."/>
            <person name="Woyke T."/>
        </authorList>
    </citation>
    <scope>NUCLEOTIDE SEQUENCE [LARGE SCALE GENOMIC DNA]</scope>
    <source>
        <strain evidence="12">ME</strain>
    </source>
</reference>
<keyword evidence="4 7" id="KW-0479">Metal-binding</keyword>
<evidence type="ECO:0000259" key="10">
    <source>
        <dbReference type="Pfam" id="PF02879"/>
    </source>
</evidence>
<dbReference type="STRING" id="573063.Metin_1086"/>
<evidence type="ECO:0000256" key="1">
    <source>
        <dbReference type="ARBA" id="ARBA00001946"/>
    </source>
</evidence>
<dbReference type="Pfam" id="PF02880">
    <property type="entry name" value="PGM_PMM_III"/>
    <property type="match status" value="1"/>
</dbReference>
<gene>
    <name evidence="12" type="ordered locus">Metin_1086</name>
</gene>
<feature type="domain" description="Alpha-D-phosphohexomutase C-terminal" evidence="8">
    <location>
        <begin position="354"/>
        <end position="417"/>
    </location>
</feature>
<evidence type="ECO:0000256" key="2">
    <source>
        <dbReference type="ARBA" id="ARBA00010231"/>
    </source>
</evidence>
<sequence length="433" mass="49103">MKLFGTSGIRIKNFPPELAYKVGLAIAKYKDIVIGRDTRKSSPLLESSLISGILEGGGNAYKINLCPTPVLGYNCKYYNLGVMITASHNPPEYNGIKIFNREGLSLSKEEEEEIEREIKEGKFKKVDWEDIGEVYEDKLALKRYRDFILDNVELDGKGKKILVDCANGSASVISPSLIGDFNYKVISINSHPDGRFLGRLPEPDKENLRDTCEMAKCLKTIAIAHDGDADRAIVIDEKGRVYFDKLLILYVKYLSEVKGIKEVVTTVDCSMAIEEIDDIKVVRTKVGDVYVSEEMRKRKIKFGGEPSGTWIHELHKTPDGILTGIRILEVLEYYNKELYKLLDEIPEYINLREKVKVEDHLKEKVINYIKEKVGEAETIDGVRISLEDGWLLIRPSGTESYIRVRVEAKTLERAKELLNLGVKLVKEGIRCYT</sequence>
<dbReference type="AlphaFoldDB" id="D5VT41"/>
<keyword evidence="5 7" id="KW-0460">Magnesium</keyword>
<accession>D5VT41</accession>
<proteinExistence type="inferred from homology"/>
<dbReference type="PRINTS" id="PR00509">
    <property type="entry name" value="PGMPMM"/>
</dbReference>
<dbReference type="GO" id="GO:0005975">
    <property type="term" value="P:carbohydrate metabolic process"/>
    <property type="evidence" value="ECO:0007669"/>
    <property type="project" value="InterPro"/>
</dbReference>
<dbReference type="Gene3D" id="3.30.310.50">
    <property type="entry name" value="Alpha-D-phosphohexomutase, C-terminal domain"/>
    <property type="match status" value="1"/>
</dbReference>
<dbReference type="NCBIfam" id="TIGR03990">
    <property type="entry name" value="Arch_GlmM"/>
    <property type="match status" value="1"/>
</dbReference>
<evidence type="ECO:0000259" key="9">
    <source>
        <dbReference type="Pfam" id="PF02878"/>
    </source>
</evidence>
<dbReference type="RefSeq" id="WP_013100489.1">
    <property type="nucleotide sequence ID" value="NC_014122.1"/>
</dbReference>
<dbReference type="Pfam" id="PF02878">
    <property type="entry name" value="PGM_PMM_I"/>
    <property type="match status" value="1"/>
</dbReference>
<feature type="domain" description="Alpha-D-phosphohexomutase alpha/beta/alpha" evidence="11">
    <location>
        <begin position="244"/>
        <end position="347"/>
    </location>
</feature>
<evidence type="ECO:0000313" key="13">
    <source>
        <dbReference type="Proteomes" id="UP000002061"/>
    </source>
</evidence>
<dbReference type="InterPro" id="IPR005841">
    <property type="entry name" value="Alpha-D-phosphohexomutase_SF"/>
</dbReference>
<dbReference type="InterPro" id="IPR005843">
    <property type="entry name" value="A-D-PHexomutase_C"/>
</dbReference>
<dbReference type="PANTHER" id="PTHR43771">
    <property type="entry name" value="PHOSPHOMANNOMUTASE"/>
    <property type="match status" value="1"/>
</dbReference>
<evidence type="ECO:0000259" key="8">
    <source>
        <dbReference type="Pfam" id="PF00408"/>
    </source>
</evidence>
<keyword evidence="3" id="KW-0597">Phosphoprotein</keyword>
<dbReference type="InterPro" id="IPR016066">
    <property type="entry name" value="A-D-PHexomutase_CS"/>
</dbReference>
<dbReference type="Proteomes" id="UP000002061">
    <property type="component" value="Chromosome"/>
</dbReference>
<evidence type="ECO:0000259" key="11">
    <source>
        <dbReference type="Pfam" id="PF02880"/>
    </source>
</evidence>
<evidence type="ECO:0000256" key="3">
    <source>
        <dbReference type="ARBA" id="ARBA00022553"/>
    </source>
</evidence>
<dbReference type="GO" id="GO:0000287">
    <property type="term" value="F:magnesium ion binding"/>
    <property type="evidence" value="ECO:0007669"/>
    <property type="project" value="InterPro"/>
</dbReference>
<dbReference type="PROSITE" id="PS00710">
    <property type="entry name" value="PGM_PMM"/>
    <property type="match status" value="1"/>
</dbReference>
<dbReference type="HOGENOM" id="CLU_016950_7_1_2"/>
<comment type="similarity">
    <text evidence="2 7">Belongs to the phosphohexose mutase family.</text>
</comment>
<dbReference type="InterPro" id="IPR005844">
    <property type="entry name" value="A-D-PHexomutase_a/b/a-I"/>
</dbReference>
<name>D5VT41_METIM</name>
<feature type="domain" description="Alpha-D-phosphohexomutase alpha/beta/alpha" evidence="9">
    <location>
        <begin position="2"/>
        <end position="124"/>
    </location>
</feature>
<dbReference type="SUPFAM" id="SSF53738">
    <property type="entry name" value="Phosphoglucomutase, first 3 domains"/>
    <property type="match status" value="3"/>
</dbReference>
<organism evidence="12 13">
    <name type="scientific">Methanocaldococcus infernus (strain DSM 11812 / JCM 15783 / ME)</name>
    <dbReference type="NCBI Taxonomy" id="573063"/>
    <lineage>
        <taxon>Archaea</taxon>
        <taxon>Methanobacteriati</taxon>
        <taxon>Methanobacteriota</taxon>
        <taxon>Methanomada group</taxon>
        <taxon>Methanococci</taxon>
        <taxon>Methanococcales</taxon>
        <taxon>Methanocaldococcaceae</taxon>
        <taxon>Methanocaldococcus</taxon>
    </lineage>
</organism>
<evidence type="ECO:0000256" key="7">
    <source>
        <dbReference type="RuleBase" id="RU004326"/>
    </source>
</evidence>
<dbReference type="Pfam" id="PF02879">
    <property type="entry name" value="PGM_PMM_II"/>
    <property type="match status" value="1"/>
</dbReference>
<dbReference type="SUPFAM" id="SSF55957">
    <property type="entry name" value="Phosphoglucomutase, C-terminal domain"/>
    <property type="match status" value="1"/>
</dbReference>
<protein>
    <submittedName>
        <fullName evidence="12">Phosphoglucosamine mutase</fullName>
        <ecNumber evidence="12">5.4.2.10</ecNumber>
    </submittedName>
</protein>
<dbReference type="KEGG" id="mif:Metin_1086"/>
<dbReference type="eggNOG" id="arCOG00767">
    <property type="taxonomic scope" value="Archaea"/>
</dbReference>
<keyword evidence="13" id="KW-1185">Reference proteome</keyword>
<feature type="domain" description="Alpha-D-phosphohexomutase alpha/beta/alpha" evidence="10">
    <location>
        <begin position="143"/>
        <end position="239"/>
    </location>
</feature>
<dbReference type="PANTHER" id="PTHR43771:SF1">
    <property type="entry name" value="PHOSPHOMANNOMUTASE"/>
    <property type="match status" value="1"/>
</dbReference>
<dbReference type="GO" id="GO:0008966">
    <property type="term" value="F:phosphoglucosamine mutase activity"/>
    <property type="evidence" value="ECO:0007669"/>
    <property type="project" value="UniProtKB-EC"/>
</dbReference>
<dbReference type="InterPro" id="IPR016055">
    <property type="entry name" value="A-D-PHexomutase_a/b/a-I/II/III"/>
</dbReference>
<dbReference type="OrthoDB" id="10363at2157"/>
<dbReference type="Pfam" id="PF00408">
    <property type="entry name" value="PGM_PMM_IV"/>
    <property type="match status" value="1"/>
</dbReference>
<evidence type="ECO:0000256" key="5">
    <source>
        <dbReference type="ARBA" id="ARBA00022842"/>
    </source>
</evidence>
<evidence type="ECO:0000313" key="12">
    <source>
        <dbReference type="EMBL" id="ADG13744.1"/>
    </source>
</evidence>
<dbReference type="GeneID" id="9132104"/>
<keyword evidence="6 12" id="KW-0413">Isomerase</keyword>
<dbReference type="InterPro" id="IPR005846">
    <property type="entry name" value="A-D-PHexomutase_a/b/a-III"/>
</dbReference>
<dbReference type="Gene3D" id="3.40.120.10">
    <property type="entry name" value="Alpha-D-Glucose-1,6-Bisphosphate, subunit A, domain 3"/>
    <property type="match status" value="3"/>
</dbReference>
<dbReference type="InterPro" id="IPR024086">
    <property type="entry name" value="GlmM_arc-type"/>
</dbReference>
<evidence type="ECO:0000256" key="4">
    <source>
        <dbReference type="ARBA" id="ARBA00022723"/>
    </source>
</evidence>
<dbReference type="InterPro" id="IPR036900">
    <property type="entry name" value="A-D-PHexomutase_C_sf"/>
</dbReference>
<evidence type="ECO:0000256" key="6">
    <source>
        <dbReference type="ARBA" id="ARBA00023235"/>
    </source>
</evidence>
<dbReference type="EMBL" id="CP002009">
    <property type="protein sequence ID" value="ADG13744.1"/>
    <property type="molecule type" value="Genomic_DNA"/>
</dbReference>
<dbReference type="InterPro" id="IPR005845">
    <property type="entry name" value="A-D-PHexomutase_a/b/a-II"/>
</dbReference>
<dbReference type="CDD" id="cd03087">
    <property type="entry name" value="PGM_like1"/>
    <property type="match status" value="1"/>
</dbReference>
<comment type="cofactor">
    <cofactor evidence="1">
        <name>Mg(2+)</name>
        <dbReference type="ChEBI" id="CHEBI:18420"/>
    </cofactor>
</comment>
<dbReference type="EC" id="5.4.2.10" evidence="12"/>